<evidence type="ECO:0000256" key="1">
    <source>
        <dbReference type="SAM" id="MobiDB-lite"/>
    </source>
</evidence>
<feature type="compositionally biased region" description="Low complexity" evidence="1">
    <location>
        <begin position="353"/>
        <end position="369"/>
    </location>
</feature>
<gene>
    <name evidence="2" type="ORF">BS47DRAFT_1398970</name>
</gene>
<evidence type="ECO:0000313" key="2">
    <source>
        <dbReference type="EMBL" id="KAF9507024.1"/>
    </source>
</evidence>
<feature type="region of interest" description="Disordered" evidence="1">
    <location>
        <begin position="657"/>
        <end position="693"/>
    </location>
</feature>
<sequence>MRDIRRYCEKTALEPLEIRDSLLGDCSSFIEEMNASASKPRPIILVDCYTREHFDQNLLEYPLPRRVVGNAYDLQQYESGITMLRPTANNPAPSPVTNLGGVIEWMLHYPLRTLETILNLIDYGTNTRWQFWKEDEYDKDGFVCPFTLKKLEAGIWNRDLAVFIVPPWMMRLDDFRTFTRLDLVGDLRSSVTLKEKLGSTCELTKWELLWCYMYDYCAGKSIDHFALTTYDNWVFGNFNLDFGVCHASVTCVKSSDCISPSILQAFLFVARRAEHRDIGLNSDTASTASWESNGTARPVKRKAPPEANSRNSRFKSFHSSSTSSSPPYFSRGSGSHRRIRRSKAASLRRSRSRSVASYASRSESPTSSNESRRQLHHNGLPVLEYIMREDSPEVDLASADGTESRVSLGERHEDIGSMDEGIPQTINDPVYHLIVPAISHWQQGVAQFTGHSTPSPRSNASLPRMHSLEASSDFPELHLNNDPAAAEPTGFSWDDLGAVGSPPGTPFPPTLDSLHDHSSFQNPTSRVFENVIPNTESYNGSTDGGDPEVVLDTEMSAGFEIAQTASPSPQLPTVSVSYAFPRNSENNRHVPDTSLESSPEGDEASWCPPTVMSRESQYDLNTPHEASGNADIVEERVLFPGTLQSLNFAPATRQNAGALDSSEYTNYDGPSRPISAVGSRGGSPDLGSPNEDNDIDWHHSEYSVGEASDTFSFRSDFSTETAARVAAADFECAGGQLTGGRHALRRMREALQAVAEDEDEENPRGRAGSRSLAPSSPSPAIPLPLPLHSTMLVWLPMTALGPMYLYHRR</sequence>
<comment type="caution">
    <text evidence="2">The sequence shown here is derived from an EMBL/GenBank/DDBJ whole genome shotgun (WGS) entry which is preliminary data.</text>
</comment>
<evidence type="ECO:0000313" key="3">
    <source>
        <dbReference type="Proteomes" id="UP000886523"/>
    </source>
</evidence>
<dbReference type="AlphaFoldDB" id="A0A9P6DQ57"/>
<accession>A0A9P6DQ57</accession>
<dbReference type="OrthoDB" id="2579508at2759"/>
<protein>
    <submittedName>
        <fullName evidence="2">Uncharacterized protein</fullName>
    </submittedName>
</protein>
<dbReference type="EMBL" id="MU129092">
    <property type="protein sequence ID" value="KAF9507024.1"/>
    <property type="molecule type" value="Genomic_DNA"/>
</dbReference>
<feature type="region of interest" description="Disordered" evidence="1">
    <location>
        <begin position="754"/>
        <end position="778"/>
    </location>
</feature>
<name>A0A9P6DQ57_9AGAM</name>
<keyword evidence="3" id="KW-1185">Reference proteome</keyword>
<dbReference type="Proteomes" id="UP000886523">
    <property type="component" value="Unassembled WGS sequence"/>
</dbReference>
<feature type="compositionally biased region" description="Basic residues" evidence="1">
    <location>
        <begin position="334"/>
        <end position="352"/>
    </location>
</feature>
<reference evidence="2" key="1">
    <citation type="journal article" date="2020" name="Nat. Commun.">
        <title>Large-scale genome sequencing of mycorrhizal fungi provides insights into the early evolution of symbiotic traits.</title>
        <authorList>
            <person name="Miyauchi S."/>
            <person name="Kiss E."/>
            <person name="Kuo A."/>
            <person name="Drula E."/>
            <person name="Kohler A."/>
            <person name="Sanchez-Garcia M."/>
            <person name="Morin E."/>
            <person name="Andreopoulos B."/>
            <person name="Barry K.W."/>
            <person name="Bonito G."/>
            <person name="Buee M."/>
            <person name="Carver A."/>
            <person name="Chen C."/>
            <person name="Cichocki N."/>
            <person name="Clum A."/>
            <person name="Culley D."/>
            <person name="Crous P.W."/>
            <person name="Fauchery L."/>
            <person name="Girlanda M."/>
            <person name="Hayes R.D."/>
            <person name="Keri Z."/>
            <person name="LaButti K."/>
            <person name="Lipzen A."/>
            <person name="Lombard V."/>
            <person name="Magnuson J."/>
            <person name="Maillard F."/>
            <person name="Murat C."/>
            <person name="Nolan M."/>
            <person name="Ohm R.A."/>
            <person name="Pangilinan J."/>
            <person name="Pereira M.F."/>
            <person name="Perotto S."/>
            <person name="Peter M."/>
            <person name="Pfister S."/>
            <person name="Riley R."/>
            <person name="Sitrit Y."/>
            <person name="Stielow J.B."/>
            <person name="Szollosi G."/>
            <person name="Zifcakova L."/>
            <person name="Stursova M."/>
            <person name="Spatafora J.W."/>
            <person name="Tedersoo L."/>
            <person name="Vaario L.M."/>
            <person name="Yamada A."/>
            <person name="Yan M."/>
            <person name="Wang P."/>
            <person name="Xu J."/>
            <person name="Bruns T."/>
            <person name="Baldrian P."/>
            <person name="Vilgalys R."/>
            <person name="Dunand C."/>
            <person name="Henrissat B."/>
            <person name="Grigoriev I.V."/>
            <person name="Hibbett D."/>
            <person name="Nagy L.G."/>
            <person name="Martin F.M."/>
        </authorList>
    </citation>
    <scope>NUCLEOTIDE SEQUENCE</scope>
    <source>
        <strain evidence="2">UP504</strain>
    </source>
</reference>
<proteinExistence type="predicted"/>
<feature type="compositionally biased region" description="Low complexity" evidence="1">
    <location>
        <begin position="317"/>
        <end position="333"/>
    </location>
</feature>
<feature type="region of interest" description="Disordered" evidence="1">
    <location>
        <begin position="582"/>
        <end position="609"/>
    </location>
</feature>
<organism evidence="2 3">
    <name type="scientific">Hydnum rufescens UP504</name>
    <dbReference type="NCBI Taxonomy" id="1448309"/>
    <lineage>
        <taxon>Eukaryota</taxon>
        <taxon>Fungi</taxon>
        <taxon>Dikarya</taxon>
        <taxon>Basidiomycota</taxon>
        <taxon>Agaricomycotina</taxon>
        <taxon>Agaricomycetes</taxon>
        <taxon>Cantharellales</taxon>
        <taxon>Hydnaceae</taxon>
        <taxon>Hydnum</taxon>
    </lineage>
</organism>
<feature type="region of interest" description="Disordered" evidence="1">
    <location>
        <begin position="289"/>
        <end position="375"/>
    </location>
</feature>